<feature type="domain" description="F-box" evidence="1">
    <location>
        <begin position="62"/>
        <end position="96"/>
    </location>
</feature>
<dbReference type="AlphaFoldDB" id="A0A5J5F5H5"/>
<evidence type="ECO:0000313" key="3">
    <source>
        <dbReference type="Proteomes" id="UP000326924"/>
    </source>
</evidence>
<reference evidence="2 3" key="1">
    <citation type="submission" date="2019-09" db="EMBL/GenBank/DDBJ databases">
        <title>Draft genome of the ectomycorrhizal ascomycete Sphaerosporella brunnea.</title>
        <authorList>
            <consortium name="DOE Joint Genome Institute"/>
            <person name="Benucci G.M."/>
            <person name="Marozzi G."/>
            <person name="Antonielli L."/>
            <person name="Sanchez S."/>
            <person name="Marco P."/>
            <person name="Wang X."/>
            <person name="Falini L.B."/>
            <person name="Barry K."/>
            <person name="Haridas S."/>
            <person name="Lipzen A."/>
            <person name="Labutti K."/>
            <person name="Grigoriev I.V."/>
            <person name="Murat C."/>
            <person name="Martin F."/>
            <person name="Albertini E."/>
            <person name="Donnini D."/>
            <person name="Bonito G."/>
        </authorList>
    </citation>
    <scope>NUCLEOTIDE SEQUENCE [LARGE SCALE GENOMIC DNA]</scope>
    <source>
        <strain evidence="2 3">Sb_GMNB300</strain>
    </source>
</reference>
<dbReference type="OrthoDB" id="2588098at2759"/>
<keyword evidence="3" id="KW-1185">Reference proteome</keyword>
<sequence length="380" mass="42833">MGQYWQVICPDAQQTFGGRGKLGEYLFSRHPEEIIAPLVVPHTDPWVRDNLSPVPLSFPVSASPLLNIPTELLDEIIVYLPLPELFVLALCSQRLYYTCRSRIMSIVTSQCGPLAGTSLICTGDYIDAGDYPPGIDWIPKIEELEKQLASTPGDESGADSEDDDDFGYTDTWRIAKAAPNLFRLAEAFYARVPRDSDVSRTLTDTLAHSLCWGFIYDAHKYLPDSLCLEFRELTIIDSGALYPNSVEWILRNLTTKEYVRRSVLGPVVDGPFTYGGGGGLGHLLVSRICWSSDDSTAMRWDGIHRGIWAGHKFDVTAITAIEGDDSWKDVSVEAYNEIKAIWESEYGAEWEEYWTIGSRRVHAKRSVHDTHYGYHYHYAY</sequence>
<accession>A0A5J5F5H5</accession>
<evidence type="ECO:0000259" key="1">
    <source>
        <dbReference type="PROSITE" id="PS50181"/>
    </source>
</evidence>
<dbReference type="Pfam" id="PF00646">
    <property type="entry name" value="F-box"/>
    <property type="match status" value="1"/>
</dbReference>
<dbReference type="PROSITE" id="PS50181">
    <property type="entry name" value="FBOX"/>
    <property type="match status" value="1"/>
</dbReference>
<gene>
    <name evidence="2" type="ORF">FN846DRAFT_998418</name>
</gene>
<dbReference type="InParanoid" id="A0A5J5F5H5"/>
<dbReference type="SUPFAM" id="SSF81383">
    <property type="entry name" value="F-box domain"/>
    <property type="match status" value="1"/>
</dbReference>
<evidence type="ECO:0000313" key="2">
    <source>
        <dbReference type="EMBL" id="KAA8911905.1"/>
    </source>
</evidence>
<proteinExistence type="predicted"/>
<comment type="caution">
    <text evidence="2">The sequence shown here is derived from an EMBL/GenBank/DDBJ whole genome shotgun (WGS) entry which is preliminary data.</text>
</comment>
<name>A0A5J5F5H5_9PEZI</name>
<protein>
    <recommendedName>
        <fullName evidence="1">F-box domain-containing protein</fullName>
    </recommendedName>
</protein>
<dbReference type="InterPro" id="IPR001810">
    <property type="entry name" value="F-box_dom"/>
</dbReference>
<dbReference type="EMBL" id="VXIS01000030">
    <property type="protein sequence ID" value="KAA8911905.1"/>
    <property type="molecule type" value="Genomic_DNA"/>
</dbReference>
<organism evidence="2 3">
    <name type="scientific">Sphaerosporella brunnea</name>
    <dbReference type="NCBI Taxonomy" id="1250544"/>
    <lineage>
        <taxon>Eukaryota</taxon>
        <taxon>Fungi</taxon>
        <taxon>Dikarya</taxon>
        <taxon>Ascomycota</taxon>
        <taxon>Pezizomycotina</taxon>
        <taxon>Pezizomycetes</taxon>
        <taxon>Pezizales</taxon>
        <taxon>Pyronemataceae</taxon>
        <taxon>Sphaerosporella</taxon>
    </lineage>
</organism>
<dbReference type="InterPro" id="IPR036047">
    <property type="entry name" value="F-box-like_dom_sf"/>
</dbReference>
<dbReference type="Proteomes" id="UP000326924">
    <property type="component" value="Unassembled WGS sequence"/>
</dbReference>